<reference evidence="2" key="1">
    <citation type="submission" date="2021-03" db="EMBL/GenBank/DDBJ databases">
        <title>Antimicrobial resistance genes in bacteria isolated from Japanese honey, and their potential for conferring macrolide and lincosamide resistance in the American foulbrood pathogen Paenibacillus larvae.</title>
        <authorList>
            <person name="Okamoto M."/>
            <person name="Kumagai M."/>
            <person name="Kanamori H."/>
            <person name="Takamatsu D."/>
        </authorList>
    </citation>
    <scope>NUCLEOTIDE SEQUENCE</scope>
    <source>
        <strain evidence="2">J2TS6</strain>
    </source>
</reference>
<gene>
    <name evidence="2" type="ORF">J2TS6_42020</name>
</gene>
<keyword evidence="1" id="KW-0812">Transmembrane</keyword>
<keyword evidence="3" id="KW-1185">Reference proteome</keyword>
<dbReference type="EMBL" id="BORQ01000005">
    <property type="protein sequence ID" value="GIO33061.1"/>
    <property type="molecule type" value="Genomic_DNA"/>
</dbReference>
<sequence length="71" mass="8347">MNKIWIIYIVAAAIILIVDFKVIRDLPKVNRWFTYIFLLAGLGIFAYALQISRVVYATVWLEKWLSPLMPF</sequence>
<accession>A0A919XIY7</accession>
<dbReference type="Proteomes" id="UP000679779">
    <property type="component" value="Unassembled WGS sequence"/>
</dbReference>
<dbReference type="AlphaFoldDB" id="A0A919XIY7"/>
<evidence type="ECO:0000256" key="1">
    <source>
        <dbReference type="SAM" id="Phobius"/>
    </source>
</evidence>
<feature type="transmembrane region" description="Helical" evidence="1">
    <location>
        <begin position="35"/>
        <end position="61"/>
    </location>
</feature>
<proteinExistence type="predicted"/>
<evidence type="ECO:0000313" key="2">
    <source>
        <dbReference type="EMBL" id="GIO33061.1"/>
    </source>
</evidence>
<name>A0A919XIY7_9BACL</name>
<organism evidence="2 3">
    <name type="scientific">Paenibacillus albilobatus</name>
    <dbReference type="NCBI Taxonomy" id="2716884"/>
    <lineage>
        <taxon>Bacteria</taxon>
        <taxon>Bacillati</taxon>
        <taxon>Bacillota</taxon>
        <taxon>Bacilli</taxon>
        <taxon>Bacillales</taxon>
        <taxon>Paenibacillaceae</taxon>
        <taxon>Paenibacillus</taxon>
    </lineage>
</organism>
<evidence type="ECO:0000313" key="3">
    <source>
        <dbReference type="Proteomes" id="UP000679779"/>
    </source>
</evidence>
<feature type="transmembrane region" description="Helical" evidence="1">
    <location>
        <begin position="6"/>
        <end position="23"/>
    </location>
</feature>
<keyword evidence="1" id="KW-0472">Membrane</keyword>
<protein>
    <submittedName>
        <fullName evidence="2">Uncharacterized protein</fullName>
    </submittedName>
</protein>
<keyword evidence="1" id="KW-1133">Transmembrane helix</keyword>
<comment type="caution">
    <text evidence="2">The sequence shown here is derived from an EMBL/GenBank/DDBJ whole genome shotgun (WGS) entry which is preliminary data.</text>
</comment>
<dbReference type="RefSeq" id="WP_212958206.1">
    <property type="nucleotide sequence ID" value="NZ_BORQ01000005.1"/>
</dbReference>